<dbReference type="AlphaFoldDB" id="A5G8Z1"/>
<keyword evidence="2" id="KW-1185">Reference proteome</keyword>
<organism evidence="1 2">
    <name type="scientific">Geotalea uraniireducens (strain Rf4)</name>
    <name type="common">Geobacter uraniireducens</name>
    <dbReference type="NCBI Taxonomy" id="351605"/>
    <lineage>
        <taxon>Bacteria</taxon>
        <taxon>Pseudomonadati</taxon>
        <taxon>Thermodesulfobacteriota</taxon>
        <taxon>Desulfuromonadia</taxon>
        <taxon>Geobacterales</taxon>
        <taxon>Geobacteraceae</taxon>
        <taxon>Geotalea</taxon>
    </lineage>
</organism>
<dbReference type="HOGENOM" id="CLU_011498_4_1_7"/>
<proteinExistence type="predicted"/>
<dbReference type="SUPFAM" id="SSF52540">
    <property type="entry name" value="P-loop containing nucleoside triphosphate hydrolases"/>
    <property type="match status" value="1"/>
</dbReference>
<dbReference type="EMBL" id="CP000698">
    <property type="protein sequence ID" value="ABQ28259.1"/>
    <property type="molecule type" value="Genomic_DNA"/>
</dbReference>
<dbReference type="STRING" id="351605.Gura_4116"/>
<dbReference type="REBASE" id="15294">
    <property type="entry name" value="GurRMcrBP"/>
</dbReference>
<reference evidence="1 2" key="1">
    <citation type="submission" date="2007-05" db="EMBL/GenBank/DDBJ databases">
        <title>Complete sequence of Geobacter uraniireducens Rf4.</title>
        <authorList>
            <consortium name="US DOE Joint Genome Institute"/>
            <person name="Copeland A."/>
            <person name="Lucas S."/>
            <person name="Lapidus A."/>
            <person name="Barry K."/>
            <person name="Detter J.C."/>
            <person name="Glavina del Rio T."/>
            <person name="Hammon N."/>
            <person name="Israni S."/>
            <person name="Dalin E."/>
            <person name="Tice H."/>
            <person name="Pitluck S."/>
            <person name="Chertkov O."/>
            <person name="Brettin T."/>
            <person name="Bruce D."/>
            <person name="Han C."/>
            <person name="Schmutz J."/>
            <person name="Larimer F."/>
            <person name="Land M."/>
            <person name="Hauser L."/>
            <person name="Kyrpides N."/>
            <person name="Mikhailova N."/>
            <person name="Shelobolina E."/>
            <person name="Aklujkar M."/>
            <person name="Lovley D."/>
            <person name="Richardson P."/>
        </authorList>
    </citation>
    <scope>NUCLEOTIDE SEQUENCE [LARGE SCALE GENOMIC DNA]</scope>
    <source>
        <strain evidence="1 2">Rf4</strain>
    </source>
</reference>
<protein>
    <recommendedName>
        <fullName evidence="3">Restriction endonuclease</fullName>
    </recommendedName>
</protein>
<accession>A5G8Z1</accession>
<evidence type="ECO:0000313" key="1">
    <source>
        <dbReference type="EMBL" id="ABQ28259.1"/>
    </source>
</evidence>
<evidence type="ECO:0008006" key="3">
    <source>
        <dbReference type="Google" id="ProtNLM"/>
    </source>
</evidence>
<dbReference type="Proteomes" id="UP000006695">
    <property type="component" value="Chromosome"/>
</dbReference>
<sequence>MIRCRAGNIPIDTMIVSDLEATLMAYDNYLTKKSTIPLPLPKPVENCIQTFLPKPFLLLAGISGTGKTRFVREQADASASVERYGIEKGNNYCLVPVRPDWHEPSDLLGYISRIGEGGARYVVTDLLCFIVKAWKHAASSASTAGIEYKDLNSICPFWLCLDEMNLAPVEQYFADYLSILETRKWADGTYSCDPLLKPAVINQQLNKTGSDDLWDKLNIGGDEPLNAGLRDYFSAVGIPLPPNLIVAGTVNMDETTHGFSRKVIDRALTIDFGEFFPNDYEQYYEADKNKTVRTFDFPRLSGVHRESDLSSVPADPDGRKTIEFLKSVNVVLQDTPFQLAFRALNEALLSVVCFCPADDTQLQAVWDDFLMMKVLPRIEGDQEKLACDGDKSLLTGLAVCLKELLTEIWETARPDLLCEPLVNGVILLNPCRSKRKLDWMQKRLLDNNFTTFWP</sequence>
<gene>
    <name evidence="1" type="ordered locus">Gura_4116</name>
</gene>
<dbReference type="Gene3D" id="3.40.50.300">
    <property type="entry name" value="P-loop containing nucleotide triphosphate hydrolases"/>
    <property type="match status" value="1"/>
</dbReference>
<dbReference type="KEGG" id="gur:Gura_4116"/>
<evidence type="ECO:0000313" key="2">
    <source>
        <dbReference type="Proteomes" id="UP000006695"/>
    </source>
</evidence>
<name>A5G8Z1_GEOUR</name>
<dbReference type="InterPro" id="IPR027417">
    <property type="entry name" value="P-loop_NTPase"/>
</dbReference>